<dbReference type="InterPro" id="IPR050266">
    <property type="entry name" value="AB_hydrolase_sf"/>
</dbReference>
<dbReference type="PANTHER" id="PTHR43798:SF31">
    <property type="entry name" value="AB HYDROLASE SUPERFAMILY PROTEIN YCLE"/>
    <property type="match status" value="1"/>
</dbReference>
<accession>A0AAI8DEI4</accession>
<keyword evidence="1" id="KW-0378">Hydrolase</keyword>
<dbReference type="RefSeq" id="WP_058591088.1">
    <property type="nucleotide sequence ID" value="NZ_CP094816.1"/>
</dbReference>
<feature type="active site" description="Nucleophile" evidence="2">
    <location>
        <position position="79"/>
    </location>
</feature>
<reference evidence="5" key="1">
    <citation type="submission" date="2017-06" db="EMBL/GenBank/DDBJ databases">
        <title>FDA dAtabase for Regulatory Grade micrObial Sequences (FDA-ARGOS): Supporting development and validation of Infectious Disease Dx tests.</title>
        <authorList>
            <person name="Goldberg B."/>
            <person name="Campos J."/>
            <person name="Tallon L."/>
            <person name="Sadzewicz L."/>
            <person name="Sengamalay N."/>
            <person name="Ott S."/>
            <person name="Godinez A."/>
            <person name="Nagaraj S."/>
            <person name="Vavikolanu K."/>
            <person name="Nadendla S."/>
            <person name="George J."/>
            <person name="Geyer C."/>
            <person name="Sichtig H."/>
        </authorList>
    </citation>
    <scope>NUCLEOTIDE SEQUENCE [LARGE SCALE GENOMIC DNA]</scope>
    <source>
        <strain evidence="5">FDAARGOS_285</strain>
    </source>
</reference>
<dbReference type="Proteomes" id="UP000197058">
    <property type="component" value="Chromosome"/>
</dbReference>
<evidence type="ECO:0000313" key="4">
    <source>
        <dbReference type="EMBL" id="ASE33596.1"/>
    </source>
</evidence>
<dbReference type="EMBL" id="CP022046">
    <property type="protein sequence ID" value="ASE33596.1"/>
    <property type="molecule type" value="Genomic_DNA"/>
</dbReference>
<evidence type="ECO:0000256" key="2">
    <source>
        <dbReference type="PIRSR" id="PIRSR017388-1"/>
    </source>
</evidence>
<evidence type="ECO:0000313" key="5">
    <source>
        <dbReference type="Proteomes" id="UP000197058"/>
    </source>
</evidence>
<dbReference type="PIRSF" id="PIRSF017388">
    <property type="entry name" value="Esterase_lipase"/>
    <property type="match status" value="1"/>
</dbReference>
<dbReference type="InterPro" id="IPR022742">
    <property type="entry name" value="Hydrolase_4"/>
</dbReference>
<dbReference type="InterPro" id="IPR029058">
    <property type="entry name" value="AB_hydrolase_fold"/>
</dbReference>
<dbReference type="GO" id="GO:0016020">
    <property type="term" value="C:membrane"/>
    <property type="evidence" value="ECO:0007669"/>
    <property type="project" value="TreeGrafter"/>
</dbReference>
<name>A0AAI8DEI4_MAMSC</name>
<dbReference type="KEGG" id="sscu:CEP64_02960"/>
<feature type="active site" description="Charge relay system" evidence="2">
    <location>
        <position position="175"/>
    </location>
</feature>
<sequence length="226" mass="26152">MKVGILFLHGYTGGRYELLPLIEYLSSRYDFILEAPEYPGHGLNLLIKDTNEDMWFERAKQSYETLRKKSDKVIVIGFSMGGIIAGLLAKIKQPDQLVLIAPAFENINIQYLVKSPYTFINNMRYADLKILDFMVRRTVKINYKSFVAFKKLQQSALYIPEQISAKTLIIHGTIDGLVPIEKSRTLVKRIKHARLVEIDKGPHEICLSKVNYKVFYEVEKFIFKNK</sequence>
<dbReference type="AlphaFoldDB" id="A0AAI8DEI4"/>
<dbReference type="Pfam" id="PF12146">
    <property type="entry name" value="Hydrolase_4"/>
    <property type="match status" value="1"/>
</dbReference>
<evidence type="ECO:0000259" key="3">
    <source>
        <dbReference type="Pfam" id="PF12146"/>
    </source>
</evidence>
<dbReference type="GO" id="GO:0052689">
    <property type="term" value="F:carboxylic ester hydrolase activity"/>
    <property type="evidence" value="ECO:0007669"/>
    <property type="project" value="InterPro"/>
</dbReference>
<dbReference type="Gene3D" id="3.40.50.1820">
    <property type="entry name" value="alpha/beta hydrolase"/>
    <property type="match status" value="1"/>
</dbReference>
<feature type="active site" description="Charge relay system" evidence="2">
    <location>
        <position position="203"/>
    </location>
</feature>
<evidence type="ECO:0000256" key="1">
    <source>
        <dbReference type="ARBA" id="ARBA00022801"/>
    </source>
</evidence>
<organism evidence="4 5">
    <name type="scientific">Mammaliicoccus sciuri</name>
    <name type="common">Staphylococcus sciuri</name>
    <dbReference type="NCBI Taxonomy" id="1296"/>
    <lineage>
        <taxon>Bacteria</taxon>
        <taxon>Bacillati</taxon>
        <taxon>Bacillota</taxon>
        <taxon>Bacilli</taxon>
        <taxon>Bacillales</taxon>
        <taxon>Staphylococcaceae</taxon>
        <taxon>Mammaliicoccus</taxon>
    </lineage>
</organism>
<dbReference type="InterPro" id="IPR012354">
    <property type="entry name" value="Esterase_lipase"/>
</dbReference>
<proteinExistence type="predicted"/>
<dbReference type="PANTHER" id="PTHR43798">
    <property type="entry name" value="MONOACYLGLYCEROL LIPASE"/>
    <property type="match status" value="1"/>
</dbReference>
<feature type="domain" description="Serine aminopeptidase S33" evidence="3">
    <location>
        <begin position="30"/>
        <end position="206"/>
    </location>
</feature>
<protein>
    <recommendedName>
        <fullName evidence="3">Serine aminopeptidase S33 domain-containing protein</fullName>
    </recommendedName>
</protein>
<gene>
    <name evidence="4" type="ORF">CEP64_02960</name>
</gene>
<dbReference type="SUPFAM" id="SSF53474">
    <property type="entry name" value="alpha/beta-Hydrolases"/>
    <property type="match status" value="1"/>
</dbReference>